<organism evidence="1 2">
    <name type="scientific">Macrosiphum euphorbiae</name>
    <name type="common">potato aphid</name>
    <dbReference type="NCBI Taxonomy" id="13131"/>
    <lineage>
        <taxon>Eukaryota</taxon>
        <taxon>Metazoa</taxon>
        <taxon>Ecdysozoa</taxon>
        <taxon>Arthropoda</taxon>
        <taxon>Hexapoda</taxon>
        <taxon>Insecta</taxon>
        <taxon>Pterygota</taxon>
        <taxon>Neoptera</taxon>
        <taxon>Paraneoptera</taxon>
        <taxon>Hemiptera</taxon>
        <taxon>Sternorrhyncha</taxon>
        <taxon>Aphidomorpha</taxon>
        <taxon>Aphidoidea</taxon>
        <taxon>Aphididae</taxon>
        <taxon>Macrosiphini</taxon>
        <taxon>Macrosiphum</taxon>
    </lineage>
</organism>
<evidence type="ECO:0000313" key="1">
    <source>
        <dbReference type="EMBL" id="CAI6358981.1"/>
    </source>
</evidence>
<proteinExistence type="predicted"/>
<sequence length="137" mass="15669">MSNQAPNASAVYNGINGYTAYWYQPIQNVHNNIVKPDIDNRKNIPECLKMNNADSVKLLSLLSEWKMGFLFRTLYDEFVDVEALKYITPAQCDVLLKNYPLGIRIKFVGKLTDWKHLTLSEIINNPSTLPSFPSVFL</sequence>
<reference evidence="1 2" key="1">
    <citation type="submission" date="2023-01" db="EMBL/GenBank/DDBJ databases">
        <authorList>
            <person name="Whitehead M."/>
        </authorList>
    </citation>
    <scope>NUCLEOTIDE SEQUENCE [LARGE SCALE GENOMIC DNA]</scope>
</reference>
<dbReference type="EMBL" id="CARXXK010000002">
    <property type="protein sequence ID" value="CAI6358981.1"/>
    <property type="molecule type" value="Genomic_DNA"/>
</dbReference>
<evidence type="ECO:0000313" key="2">
    <source>
        <dbReference type="Proteomes" id="UP001160148"/>
    </source>
</evidence>
<dbReference type="Proteomes" id="UP001160148">
    <property type="component" value="Unassembled WGS sequence"/>
</dbReference>
<protein>
    <submittedName>
        <fullName evidence="1">Uncharacterized protein</fullName>
    </submittedName>
</protein>
<keyword evidence="2" id="KW-1185">Reference proteome</keyword>
<comment type="caution">
    <text evidence="1">The sequence shown here is derived from an EMBL/GenBank/DDBJ whole genome shotgun (WGS) entry which is preliminary data.</text>
</comment>
<dbReference type="AlphaFoldDB" id="A0AAV0WT20"/>
<gene>
    <name evidence="1" type="ORF">MEUPH1_LOCUS14436</name>
</gene>
<name>A0AAV0WT20_9HEMI</name>
<accession>A0AAV0WT20</accession>